<evidence type="ECO:0000313" key="2">
    <source>
        <dbReference type="EMBL" id="QBI90047.1"/>
    </source>
</evidence>
<protein>
    <submittedName>
        <fullName evidence="2">Uncharacterized protein</fullName>
    </submittedName>
</protein>
<organism evidence="2 3">
    <name type="scientific">Halobacterium phage ChaoS9</name>
    <dbReference type="NCBI Taxonomy" id="2847105"/>
    <lineage>
        <taxon>Viruses</taxon>
        <taxon>Duplodnaviria</taxon>
        <taxon>Heunggongvirae</taxon>
        <taxon>Uroviricota</taxon>
        <taxon>Caudoviricetes</taxon>
        <taxon>Vertoviridae</taxon>
        <taxon>Chaovirus</taxon>
        <taxon>Chaovirus bigenum</taxon>
        <taxon>Chaovirus ChaoS9</taxon>
    </lineage>
</organism>
<feature type="compositionally biased region" description="Basic and acidic residues" evidence="1">
    <location>
        <begin position="1"/>
        <end position="11"/>
    </location>
</feature>
<accession>A0A481V6W0</accession>
<feature type="compositionally biased region" description="Basic and acidic residues" evidence="1">
    <location>
        <begin position="79"/>
        <end position="92"/>
    </location>
</feature>
<dbReference type="Proteomes" id="UP000294095">
    <property type="component" value="Segment"/>
</dbReference>
<evidence type="ECO:0000256" key="1">
    <source>
        <dbReference type="SAM" id="MobiDB-lite"/>
    </source>
</evidence>
<gene>
    <name evidence="2" type="ORF">ChaoS9_210</name>
</gene>
<feature type="region of interest" description="Disordered" evidence="1">
    <location>
        <begin position="1"/>
        <end position="28"/>
    </location>
</feature>
<sequence length="102" mass="11459">MMKAREVHYNHETGVVTAHQPGDRRTTVSENCSGIDLVAGDDVSVRVDGQMAHLEALSEEPLLVREKKDSREIAILTPKRPDHEPDRLDERPTQPSPVDPKR</sequence>
<dbReference type="EMBL" id="MK310226">
    <property type="protein sequence ID" value="QBI90047.1"/>
    <property type="molecule type" value="Genomic_DNA"/>
</dbReference>
<feature type="region of interest" description="Disordered" evidence="1">
    <location>
        <begin position="68"/>
        <end position="102"/>
    </location>
</feature>
<proteinExistence type="predicted"/>
<name>A0A481V6W0_9CAUD</name>
<evidence type="ECO:0000313" key="3">
    <source>
        <dbReference type="Proteomes" id="UP000294095"/>
    </source>
</evidence>
<reference evidence="3" key="1">
    <citation type="journal article" date="2019" name="Genes (Basel)">
        <title>Halobacterium salinarum virus ChaoS9, a Novel Halovirus Related to PhiH1 and PhiCh1.</title>
        <authorList>
            <person name="Dyall-Smith M."/>
            <person name="Palm P."/>
            <person name="Wanner G."/>
            <person name="Witte A."/>
            <person name="Oesterhelt D."/>
            <person name="Pfeiffer F."/>
        </authorList>
    </citation>
    <scope>NUCLEOTIDE SEQUENCE [LARGE SCALE GENOMIC DNA]</scope>
</reference>
<keyword evidence="3" id="KW-1185">Reference proteome</keyword>